<keyword evidence="4 7" id="KW-1133">Transmembrane helix</keyword>
<dbReference type="PANTHER" id="PTHR22883:SF203">
    <property type="entry name" value="PALMITOYLTRANSFERASE"/>
    <property type="match status" value="1"/>
</dbReference>
<evidence type="ECO:0000256" key="4">
    <source>
        <dbReference type="ARBA" id="ARBA00022989"/>
    </source>
</evidence>
<feature type="compositionally biased region" description="Basic and acidic residues" evidence="8">
    <location>
        <begin position="250"/>
        <end position="296"/>
    </location>
</feature>
<evidence type="ECO:0000256" key="8">
    <source>
        <dbReference type="SAM" id="MobiDB-lite"/>
    </source>
</evidence>
<keyword evidence="11" id="KW-1185">Reference proteome</keyword>
<organism evidence="10 11">
    <name type="scientific">Pythium insidiosum</name>
    <name type="common">Pythiosis disease agent</name>
    <dbReference type="NCBI Taxonomy" id="114742"/>
    <lineage>
        <taxon>Eukaryota</taxon>
        <taxon>Sar</taxon>
        <taxon>Stramenopiles</taxon>
        <taxon>Oomycota</taxon>
        <taxon>Peronosporomycetes</taxon>
        <taxon>Pythiales</taxon>
        <taxon>Pythiaceae</taxon>
        <taxon>Pythium</taxon>
    </lineage>
</organism>
<comment type="catalytic activity">
    <reaction evidence="7">
        <text>L-cysteinyl-[protein] + hexadecanoyl-CoA = S-hexadecanoyl-L-cysteinyl-[protein] + CoA</text>
        <dbReference type="Rhea" id="RHEA:36683"/>
        <dbReference type="Rhea" id="RHEA-COMP:10131"/>
        <dbReference type="Rhea" id="RHEA-COMP:11032"/>
        <dbReference type="ChEBI" id="CHEBI:29950"/>
        <dbReference type="ChEBI" id="CHEBI:57287"/>
        <dbReference type="ChEBI" id="CHEBI:57379"/>
        <dbReference type="ChEBI" id="CHEBI:74151"/>
        <dbReference type="EC" id="2.3.1.225"/>
    </reaction>
</comment>
<evidence type="ECO:0000256" key="1">
    <source>
        <dbReference type="ARBA" id="ARBA00004141"/>
    </source>
</evidence>
<protein>
    <recommendedName>
        <fullName evidence="7">Palmitoyltransferase</fullName>
        <ecNumber evidence="7">2.3.1.225</ecNumber>
    </recommendedName>
</protein>
<dbReference type="InterPro" id="IPR001594">
    <property type="entry name" value="Palmitoyltrfase_DHHC"/>
</dbReference>
<feature type="transmembrane region" description="Helical" evidence="7">
    <location>
        <begin position="18"/>
        <end position="36"/>
    </location>
</feature>
<dbReference type="AlphaFoldDB" id="A0AAD5Q4F6"/>
<evidence type="ECO:0000256" key="3">
    <source>
        <dbReference type="ARBA" id="ARBA00022692"/>
    </source>
</evidence>
<evidence type="ECO:0000313" key="10">
    <source>
        <dbReference type="EMBL" id="KAJ0396792.1"/>
    </source>
</evidence>
<reference evidence="10" key="1">
    <citation type="submission" date="2021-12" db="EMBL/GenBank/DDBJ databases">
        <title>Prjna785345.</title>
        <authorList>
            <person name="Rujirawat T."/>
            <person name="Krajaejun T."/>
        </authorList>
    </citation>
    <scope>NUCLEOTIDE SEQUENCE</scope>
    <source>
        <strain evidence="10">Pi057C3</strain>
    </source>
</reference>
<evidence type="ECO:0000256" key="2">
    <source>
        <dbReference type="ARBA" id="ARBA00022679"/>
    </source>
</evidence>
<dbReference type="InterPro" id="IPR039859">
    <property type="entry name" value="PFA4/ZDH16/20/ERF2-like"/>
</dbReference>
<name>A0AAD5Q4F6_PYTIN</name>
<gene>
    <name evidence="10" type="ORF">P43SY_007688</name>
</gene>
<comment type="similarity">
    <text evidence="7">Belongs to the DHHC palmitoyltransferase family.</text>
</comment>
<feature type="compositionally biased region" description="Low complexity" evidence="8">
    <location>
        <begin position="297"/>
        <end position="328"/>
    </location>
</feature>
<comment type="domain">
    <text evidence="7">The DHHC domain is required for palmitoyltransferase activity.</text>
</comment>
<dbReference type="GO" id="GO:0005794">
    <property type="term" value="C:Golgi apparatus"/>
    <property type="evidence" value="ECO:0007669"/>
    <property type="project" value="TreeGrafter"/>
</dbReference>
<evidence type="ECO:0000313" key="11">
    <source>
        <dbReference type="Proteomes" id="UP001209570"/>
    </source>
</evidence>
<feature type="transmembrane region" description="Helical" evidence="7">
    <location>
        <begin position="164"/>
        <end position="189"/>
    </location>
</feature>
<keyword evidence="2 7" id="KW-0808">Transferase</keyword>
<keyword evidence="5 7" id="KW-0472">Membrane</keyword>
<dbReference type="EMBL" id="JAKCXM010000279">
    <property type="protein sequence ID" value="KAJ0396792.1"/>
    <property type="molecule type" value="Genomic_DNA"/>
</dbReference>
<dbReference type="GO" id="GO:0019706">
    <property type="term" value="F:protein-cysteine S-palmitoyltransferase activity"/>
    <property type="evidence" value="ECO:0007669"/>
    <property type="project" value="UniProtKB-EC"/>
</dbReference>
<feature type="compositionally biased region" description="Basic and acidic residues" evidence="8">
    <location>
        <begin position="343"/>
        <end position="367"/>
    </location>
</feature>
<comment type="caution">
    <text evidence="10">The sequence shown here is derived from an EMBL/GenBank/DDBJ whole genome shotgun (WGS) entry which is preliminary data.</text>
</comment>
<dbReference type="GO" id="GO:0005783">
    <property type="term" value="C:endoplasmic reticulum"/>
    <property type="evidence" value="ECO:0007669"/>
    <property type="project" value="TreeGrafter"/>
</dbReference>
<feature type="transmembrane region" description="Helical" evidence="7">
    <location>
        <begin position="118"/>
        <end position="144"/>
    </location>
</feature>
<dbReference type="PROSITE" id="PS50216">
    <property type="entry name" value="DHHC"/>
    <property type="match status" value="1"/>
</dbReference>
<dbReference type="Proteomes" id="UP001209570">
    <property type="component" value="Unassembled WGS sequence"/>
</dbReference>
<dbReference type="EC" id="2.3.1.225" evidence="7"/>
<keyword evidence="6 7" id="KW-0012">Acyltransferase</keyword>
<evidence type="ECO:0000256" key="7">
    <source>
        <dbReference type="RuleBase" id="RU079119"/>
    </source>
</evidence>
<dbReference type="Pfam" id="PF01529">
    <property type="entry name" value="DHHC"/>
    <property type="match status" value="1"/>
</dbReference>
<evidence type="ECO:0000259" key="9">
    <source>
        <dbReference type="Pfam" id="PF01529"/>
    </source>
</evidence>
<proteinExistence type="inferred from homology"/>
<sequence>MRVNGFEAPYSRDQVTSWILQPFMMGVFIAFVAALLGGTKRIAILIPDCALIVVMLLAWYICESRDPSKERAPSSFQLLPVPPKMTRYCTLCCKNSPGLDHHCTWLNTCIADNNYEAFYYLVVAATLKTVFQAAIGILMATLWFSEVKTRVPTDWETPIRALLWIHNIITLSLANSYLLLSGFHTYLLIIRSGTYDFILENGSDGLCARMLKCRCFLKGGKRRASTKKRSSTKPGPKSKVTAAPASTPGKPKDGSSRGDAALERRREMEQWKAEWMSKHGANDDSKTAETKPKDRCAVAPSPVADVSPSDVVLPGSASHDSSSSDASGSEGGHVQIEVPSGLHESEGVVQKEKDRASESPRGRRTDL</sequence>
<dbReference type="GO" id="GO:0006612">
    <property type="term" value="P:protein targeting to membrane"/>
    <property type="evidence" value="ECO:0007669"/>
    <property type="project" value="TreeGrafter"/>
</dbReference>
<evidence type="ECO:0000256" key="6">
    <source>
        <dbReference type="ARBA" id="ARBA00023315"/>
    </source>
</evidence>
<feature type="transmembrane region" description="Helical" evidence="7">
    <location>
        <begin position="42"/>
        <end position="62"/>
    </location>
</feature>
<evidence type="ECO:0000256" key="5">
    <source>
        <dbReference type="ARBA" id="ARBA00023136"/>
    </source>
</evidence>
<feature type="region of interest" description="Disordered" evidence="8">
    <location>
        <begin position="224"/>
        <end position="367"/>
    </location>
</feature>
<comment type="subcellular location">
    <subcellularLocation>
        <location evidence="1">Membrane</location>
        <topology evidence="1">Multi-pass membrane protein</topology>
    </subcellularLocation>
</comment>
<keyword evidence="3 7" id="KW-0812">Transmembrane</keyword>
<dbReference type="PANTHER" id="PTHR22883">
    <property type="entry name" value="ZINC FINGER DHHC DOMAIN CONTAINING PROTEIN"/>
    <property type="match status" value="1"/>
</dbReference>
<accession>A0AAD5Q4F6</accession>
<dbReference type="GO" id="GO:0016020">
    <property type="term" value="C:membrane"/>
    <property type="evidence" value="ECO:0007669"/>
    <property type="project" value="UniProtKB-SubCell"/>
</dbReference>
<feature type="domain" description="Palmitoyltransferase DHHC" evidence="9">
    <location>
        <begin position="83"/>
        <end position="196"/>
    </location>
</feature>